<dbReference type="GO" id="GO:0009360">
    <property type="term" value="C:DNA polymerase III complex"/>
    <property type="evidence" value="ECO:0007669"/>
    <property type="project" value="InterPro"/>
</dbReference>
<dbReference type="STRING" id="1261.HMPREF3195_00507"/>
<dbReference type="EMBL" id="UGTB01000004">
    <property type="protein sequence ID" value="SUB61706.1"/>
    <property type="molecule type" value="Genomic_DNA"/>
</dbReference>
<reference evidence="10 12" key="2">
    <citation type="submission" date="2018-06" db="EMBL/GenBank/DDBJ databases">
        <authorList>
            <consortium name="Pathogen Informatics"/>
            <person name="Doyle S."/>
        </authorList>
    </citation>
    <scope>NUCLEOTIDE SEQUENCE [LARGE SCALE GENOMIC DNA]</scope>
    <source>
        <strain evidence="10 12">NCTC11460</strain>
    </source>
</reference>
<dbReference type="InterPro" id="IPR001270">
    <property type="entry name" value="ClpA/B"/>
</dbReference>
<dbReference type="PRINTS" id="PR00300">
    <property type="entry name" value="CLPPROTEASEA"/>
</dbReference>
<dbReference type="GO" id="GO:0005524">
    <property type="term" value="F:ATP binding"/>
    <property type="evidence" value="ECO:0007669"/>
    <property type="project" value="InterPro"/>
</dbReference>
<dbReference type="InterPro" id="IPR015199">
    <property type="entry name" value="DNA_pol_III_delta_C"/>
</dbReference>
<evidence type="ECO:0000256" key="4">
    <source>
        <dbReference type="ARBA" id="ARBA00022695"/>
    </source>
</evidence>
<evidence type="ECO:0000256" key="7">
    <source>
        <dbReference type="ARBA" id="ARBA00049244"/>
    </source>
</evidence>
<keyword evidence="4 10" id="KW-0548">Nucleotidyltransferase</keyword>
<gene>
    <name evidence="10" type="primary">dnaX_1</name>
    <name evidence="9" type="ORF">HMPREF3195_00507</name>
    <name evidence="10" type="ORF">NCTC11460_01652</name>
</gene>
<dbReference type="PATRIC" id="fig|1261.5.peg.513"/>
<dbReference type="Pfam" id="PF13177">
    <property type="entry name" value="DNA_pol3_delta2"/>
    <property type="match status" value="1"/>
</dbReference>
<accession>A0A135YWS3</accession>
<dbReference type="GO" id="GO:0006261">
    <property type="term" value="P:DNA-templated DNA replication"/>
    <property type="evidence" value="ECO:0007669"/>
    <property type="project" value="TreeGrafter"/>
</dbReference>
<keyword evidence="5" id="KW-0235">DNA replication</keyword>
<evidence type="ECO:0000256" key="3">
    <source>
        <dbReference type="ARBA" id="ARBA00022679"/>
    </source>
</evidence>
<comment type="catalytic activity">
    <reaction evidence="7">
        <text>DNA(n) + a 2'-deoxyribonucleoside 5'-triphosphate = DNA(n+1) + diphosphate</text>
        <dbReference type="Rhea" id="RHEA:22508"/>
        <dbReference type="Rhea" id="RHEA-COMP:17339"/>
        <dbReference type="Rhea" id="RHEA-COMP:17340"/>
        <dbReference type="ChEBI" id="CHEBI:33019"/>
        <dbReference type="ChEBI" id="CHEBI:61560"/>
        <dbReference type="ChEBI" id="CHEBI:173112"/>
        <dbReference type="EC" id="2.7.7.7"/>
    </reaction>
</comment>
<keyword evidence="6" id="KW-0239">DNA-directed DNA polymerase</keyword>
<dbReference type="InterPro" id="IPR027417">
    <property type="entry name" value="P-loop_NTPase"/>
</dbReference>
<dbReference type="InterPro" id="IPR050238">
    <property type="entry name" value="DNA_Rep/Repair_Clamp_Loader"/>
</dbReference>
<dbReference type="PANTHER" id="PTHR11669">
    <property type="entry name" value="REPLICATION FACTOR C / DNA POLYMERASE III GAMMA-TAU SUBUNIT"/>
    <property type="match status" value="1"/>
</dbReference>
<reference evidence="9 11" key="1">
    <citation type="submission" date="2016-02" db="EMBL/GenBank/DDBJ databases">
        <authorList>
            <person name="Wen L."/>
            <person name="He K."/>
            <person name="Yang H."/>
        </authorList>
    </citation>
    <scope>NUCLEOTIDE SEQUENCE [LARGE SCALE GENOMIC DNA]</scope>
    <source>
        <strain evidence="9 11">MJR8628A</strain>
    </source>
</reference>
<keyword evidence="3 10" id="KW-0808">Transferase</keyword>
<proteinExistence type="predicted"/>
<dbReference type="AlphaFoldDB" id="A0A135YWS3"/>
<dbReference type="Proteomes" id="UP000070326">
    <property type="component" value="Unassembled WGS sequence"/>
</dbReference>
<dbReference type="GO" id="GO:0003677">
    <property type="term" value="F:DNA binding"/>
    <property type="evidence" value="ECO:0007669"/>
    <property type="project" value="InterPro"/>
</dbReference>
<dbReference type="SMART" id="SM00382">
    <property type="entry name" value="AAA"/>
    <property type="match status" value="1"/>
</dbReference>
<evidence type="ECO:0000313" key="12">
    <source>
        <dbReference type="Proteomes" id="UP000255101"/>
    </source>
</evidence>
<dbReference type="GO" id="GO:0003887">
    <property type="term" value="F:DNA-directed DNA polymerase activity"/>
    <property type="evidence" value="ECO:0007669"/>
    <property type="project" value="UniProtKB-KW"/>
</dbReference>
<dbReference type="EC" id="2.7.7.7" evidence="1"/>
<dbReference type="Gene3D" id="3.40.50.300">
    <property type="entry name" value="P-loop containing nucleotide triphosphate hydrolases"/>
    <property type="match status" value="1"/>
</dbReference>
<dbReference type="RefSeq" id="WP_002843414.1">
    <property type="nucleotide sequence ID" value="NZ_CP096607.1"/>
</dbReference>
<organism evidence="9 11">
    <name type="scientific">Peptostreptococcus anaerobius</name>
    <dbReference type="NCBI Taxonomy" id="1261"/>
    <lineage>
        <taxon>Bacteria</taxon>
        <taxon>Bacillati</taxon>
        <taxon>Bacillota</taxon>
        <taxon>Clostridia</taxon>
        <taxon>Peptostreptococcales</taxon>
        <taxon>Peptostreptococcaceae</taxon>
        <taxon>Peptostreptococcus</taxon>
    </lineage>
</organism>
<dbReference type="EMBL" id="LSQZ01000017">
    <property type="protein sequence ID" value="KXI13832.1"/>
    <property type="molecule type" value="Genomic_DNA"/>
</dbReference>
<sequence length="314" mass="35602">MFEGIYGQEAVKKRLKNLIESDRMSNAYIFSGPSGVGKFLVAKEFSRQLLGISPDNSPDFKLIEAKKNESSIKIDQIRNLKADISIKPNGKYKIYIIDEAEKMTDQAQNALLKTLEEPSSYGIIILVTKNEQALLETIRSRCLDVRFSPLMIDDIQKILVDKGIDHDRVAVSAIFSRGSASLAIDIAQRQEFSDMRKLVEDYLILSLVDKKSYESTLFLDMFKDYSNQIGIILEMMTLYIRDTILYREGLSDLMMINKDRVNIIKKIGQAVGVGQLARLISIIDTTNTKLDANCNYNTSIQAMSLNIFEVVNKW</sequence>
<name>A0A135YWS3_9FIRM</name>
<evidence type="ECO:0000313" key="10">
    <source>
        <dbReference type="EMBL" id="SUB61706.1"/>
    </source>
</evidence>
<evidence type="ECO:0000256" key="6">
    <source>
        <dbReference type="ARBA" id="ARBA00022932"/>
    </source>
</evidence>
<dbReference type="CDD" id="cd00009">
    <property type="entry name" value="AAA"/>
    <property type="match status" value="1"/>
</dbReference>
<evidence type="ECO:0000313" key="9">
    <source>
        <dbReference type="EMBL" id="KXI13832.1"/>
    </source>
</evidence>
<dbReference type="Pfam" id="PF09115">
    <property type="entry name" value="DNApol3-delta_C"/>
    <property type="match status" value="1"/>
</dbReference>
<evidence type="ECO:0000259" key="8">
    <source>
        <dbReference type="SMART" id="SM00382"/>
    </source>
</evidence>
<dbReference type="SUPFAM" id="SSF52540">
    <property type="entry name" value="P-loop containing nucleoside triphosphate hydrolases"/>
    <property type="match status" value="1"/>
</dbReference>
<dbReference type="PANTHER" id="PTHR11669:SF8">
    <property type="entry name" value="DNA POLYMERASE III SUBUNIT DELTA"/>
    <property type="match status" value="1"/>
</dbReference>
<dbReference type="Proteomes" id="UP000255101">
    <property type="component" value="Unassembled WGS sequence"/>
</dbReference>
<evidence type="ECO:0000313" key="11">
    <source>
        <dbReference type="Proteomes" id="UP000070326"/>
    </source>
</evidence>
<feature type="domain" description="AAA+ ATPase" evidence="8">
    <location>
        <begin position="24"/>
        <end position="149"/>
    </location>
</feature>
<dbReference type="eggNOG" id="COG0470">
    <property type="taxonomic scope" value="Bacteria"/>
</dbReference>
<evidence type="ECO:0000256" key="5">
    <source>
        <dbReference type="ARBA" id="ARBA00022705"/>
    </source>
</evidence>
<evidence type="ECO:0000256" key="1">
    <source>
        <dbReference type="ARBA" id="ARBA00012417"/>
    </source>
</evidence>
<dbReference type="GeneID" id="79842444"/>
<dbReference type="InterPro" id="IPR003593">
    <property type="entry name" value="AAA+_ATPase"/>
</dbReference>
<protein>
    <recommendedName>
        <fullName evidence="2">DNA polymerase III subunit delta'</fullName>
        <ecNumber evidence="1">2.7.7.7</ecNumber>
    </recommendedName>
</protein>
<evidence type="ECO:0000256" key="2">
    <source>
        <dbReference type="ARBA" id="ARBA00014363"/>
    </source>
</evidence>